<dbReference type="Gene3D" id="3.40.1110.10">
    <property type="entry name" value="Calcium-transporting ATPase, cytoplasmic domain N"/>
    <property type="match status" value="1"/>
</dbReference>
<evidence type="ECO:0000256" key="10">
    <source>
        <dbReference type="ARBA" id="ARBA00022842"/>
    </source>
</evidence>
<feature type="transmembrane region" description="Helical" evidence="15">
    <location>
        <begin position="218"/>
        <end position="236"/>
    </location>
</feature>
<evidence type="ECO:0000256" key="12">
    <source>
        <dbReference type="ARBA" id="ARBA00022989"/>
    </source>
</evidence>
<keyword evidence="5" id="KW-0597">Phosphoprotein</keyword>
<keyword evidence="8 15" id="KW-0547">Nucleotide-binding</keyword>
<evidence type="ECO:0000256" key="9">
    <source>
        <dbReference type="ARBA" id="ARBA00022840"/>
    </source>
</evidence>
<keyword evidence="4 15" id="KW-1003">Cell membrane</keyword>
<dbReference type="InterPro" id="IPR018303">
    <property type="entry name" value="ATPase_P-typ_P_site"/>
</dbReference>
<comment type="subcellular location">
    <subcellularLocation>
        <location evidence="1">Cell membrane</location>
        <topology evidence="1">Multi-pass membrane protein</topology>
    </subcellularLocation>
</comment>
<evidence type="ECO:0000256" key="1">
    <source>
        <dbReference type="ARBA" id="ARBA00004651"/>
    </source>
</evidence>
<dbReference type="InterPro" id="IPR036412">
    <property type="entry name" value="HAD-like_sf"/>
</dbReference>
<evidence type="ECO:0000256" key="13">
    <source>
        <dbReference type="ARBA" id="ARBA00023065"/>
    </source>
</evidence>
<dbReference type="Pfam" id="PF00403">
    <property type="entry name" value="HMA"/>
    <property type="match status" value="1"/>
</dbReference>
<dbReference type="GO" id="GO:0055070">
    <property type="term" value="P:copper ion homeostasis"/>
    <property type="evidence" value="ECO:0007669"/>
    <property type="project" value="TreeGrafter"/>
</dbReference>
<dbReference type="Gene3D" id="3.30.70.100">
    <property type="match status" value="1"/>
</dbReference>
<keyword evidence="3" id="KW-0813">Transport</keyword>
<dbReference type="PROSITE" id="PS50846">
    <property type="entry name" value="HMA_2"/>
    <property type="match status" value="1"/>
</dbReference>
<dbReference type="InterPro" id="IPR006121">
    <property type="entry name" value="HMA_dom"/>
</dbReference>
<keyword evidence="6 15" id="KW-0812">Transmembrane</keyword>
<name>A0A1I1WNU6_9RHOB</name>
<evidence type="ECO:0000313" key="18">
    <source>
        <dbReference type="Proteomes" id="UP000198977"/>
    </source>
</evidence>
<feature type="transmembrane region" description="Helical" evidence="15">
    <location>
        <begin position="715"/>
        <end position="733"/>
    </location>
</feature>
<gene>
    <name evidence="17" type="ORF">SAMN04488523_10474</name>
</gene>
<dbReference type="InterPro" id="IPR023214">
    <property type="entry name" value="HAD_sf"/>
</dbReference>
<dbReference type="RefSeq" id="WP_177209432.1">
    <property type="nucleotide sequence ID" value="NZ_FOMW01000004.1"/>
</dbReference>
<dbReference type="InterPro" id="IPR036163">
    <property type="entry name" value="HMA_dom_sf"/>
</dbReference>
<dbReference type="InterPro" id="IPR017969">
    <property type="entry name" value="Heavy-metal-associated_CS"/>
</dbReference>
<dbReference type="PANTHER" id="PTHR43520:SF5">
    <property type="entry name" value="CATION-TRANSPORTING P-TYPE ATPASE-RELATED"/>
    <property type="match status" value="1"/>
</dbReference>
<feature type="transmembrane region" description="Helical" evidence="15">
    <location>
        <begin position="374"/>
        <end position="393"/>
    </location>
</feature>
<dbReference type="InterPro" id="IPR023298">
    <property type="entry name" value="ATPase_P-typ_TM_dom_sf"/>
</dbReference>
<keyword evidence="18" id="KW-1185">Reference proteome</keyword>
<dbReference type="SUPFAM" id="SSF81653">
    <property type="entry name" value="Calcium ATPase, transduction domain A"/>
    <property type="match status" value="1"/>
</dbReference>
<reference evidence="17 18" key="1">
    <citation type="submission" date="2016-10" db="EMBL/GenBank/DDBJ databases">
        <authorList>
            <person name="de Groot N.N."/>
        </authorList>
    </citation>
    <scope>NUCLEOTIDE SEQUENCE [LARGE SCALE GENOMIC DNA]</scope>
    <source>
        <strain evidence="17 18">DSM 11443</strain>
    </source>
</reference>
<comment type="similarity">
    <text evidence="2 15">Belongs to the cation transport ATPase (P-type) (TC 3.A.3) family. Type IB subfamily.</text>
</comment>
<dbReference type="GO" id="GO:0016887">
    <property type="term" value="F:ATP hydrolysis activity"/>
    <property type="evidence" value="ECO:0007669"/>
    <property type="project" value="InterPro"/>
</dbReference>
<dbReference type="NCBIfam" id="TIGR01511">
    <property type="entry name" value="ATPase-IB1_Cu"/>
    <property type="match status" value="1"/>
</dbReference>
<dbReference type="InterPro" id="IPR027256">
    <property type="entry name" value="P-typ_ATPase_IB"/>
</dbReference>
<dbReference type="Gene3D" id="2.70.150.10">
    <property type="entry name" value="Calcium-transporting ATPase, cytoplasmic transduction domain A"/>
    <property type="match status" value="1"/>
</dbReference>
<evidence type="ECO:0000256" key="8">
    <source>
        <dbReference type="ARBA" id="ARBA00022741"/>
    </source>
</evidence>
<evidence type="ECO:0000256" key="5">
    <source>
        <dbReference type="ARBA" id="ARBA00022553"/>
    </source>
</evidence>
<dbReference type="SUPFAM" id="SSF55008">
    <property type="entry name" value="HMA, heavy metal-associated domain"/>
    <property type="match status" value="1"/>
</dbReference>
<proteinExistence type="inferred from homology"/>
<feature type="transmembrane region" description="Helical" evidence="15">
    <location>
        <begin position="125"/>
        <end position="146"/>
    </location>
</feature>
<dbReference type="Pfam" id="PF00122">
    <property type="entry name" value="E1-E2_ATPase"/>
    <property type="match status" value="1"/>
</dbReference>
<keyword evidence="14 15" id="KW-0472">Membrane</keyword>
<evidence type="ECO:0000256" key="4">
    <source>
        <dbReference type="ARBA" id="ARBA00022475"/>
    </source>
</evidence>
<dbReference type="PROSITE" id="PS01047">
    <property type="entry name" value="HMA_1"/>
    <property type="match status" value="1"/>
</dbReference>
<dbReference type="Gene3D" id="1.20.1110.10">
    <property type="entry name" value="Calcium-transporting ATPase, transmembrane domain"/>
    <property type="match status" value="1"/>
</dbReference>
<dbReference type="GO" id="GO:0005524">
    <property type="term" value="F:ATP binding"/>
    <property type="evidence" value="ECO:0007669"/>
    <property type="project" value="UniProtKB-UniRule"/>
</dbReference>
<dbReference type="AlphaFoldDB" id="A0A1I1WNU6"/>
<organism evidence="17 18">
    <name type="scientific">Sulfitobacter brevis</name>
    <dbReference type="NCBI Taxonomy" id="74348"/>
    <lineage>
        <taxon>Bacteria</taxon>
        <taxon>Pseudomonadati</taxon>
        <taxon>Pseudomonadota</taxon>
        <taxon>Alphaproteobacteria</taxon>
        <taxon>Rhodobacterales</taxon>
        <taxon>Roseobacteraceae</taxon>
        <taxon>Sulfitobacter</taxon>
    </lineage>
</organism>
<evidence type="ECO:0000259" key="16">
    <source>
        <dbReference type="PROSITE" id="PS50846"/>
    </source>
</evidence>
<dbReference type="PRINTS" id="PR00119">
    <property type="entry name" value="CATATPASE"/>
</dbReference>
<evidence type="ECO:0000256" key="7">
    <source>
        <dbReference type="ARBA" id="ARBA00022723"/>
    </source>
</evidence>
<feature type="transmembrane region" description="Helical" evidence="15">
    <location>
        <begin position="693"/>
        <end position="709"/>
    </location>
</feature>
<feature type="transmembrane region" description="Helical" evidence="15">
    <location>
        <begin position="158"/>
        <end position="178"/>
    </location>
</feature>
<evidence type="ECO:0000256" key="2">
    <source>
        <dbReference type="ARBA" id="ARBA00006024"/>
    </source>
</evidence>
<dbReference type="Pfam" id="PF00702">
    <property type="entry name" value="Hydrolase"/>
    <property type="match status" value="1"/>
</dbReference>
<dbReference type="SUPFAM" id="SSF81665">
    <property type="entry name" value="Calcium ATPase, transmembrane domain M"/>
    <property type="match status" value="1"/>
</dbReference>
<dbReference type="SUPFAM" id="SSF56784">
    <property type="entry name" value="HAD-like"/>
    <property type="match status" value="1"/>
</dbReference>
<feature type="transmembrane region" description="Helical" evidence="15">
    <location>
        <begin position="190"/>
        <end position="212"/>
    </location>
</feature>
<evidence type="ECO:0000256" key="15">
    <source>
        <dbReference type="RuleBase" id="RU362081"/>
    </source>
</evidence>
<accession>A0A1I1WNU6</accession>
<dbReference type="Proteomes" id="UP000198977">
    <property type="component" value="Unassembled WGS sequence"/>
</dbReference>
<evidence type="ECO:0000256" key="11">
    <source>
        <dbReference type="ARBA" id="ARBA00022967"/>
    </source>
</evidence>
<evidence type="ECO:0000313" key="17">
    <source>
        <dbReference type="EMBL" id="SFD96845.1"/>
    </source>
</evidence>
<dbReference type="InterPro" id="IPR023299">
    <property type="entry name" value="ATPase_P-typ_cyto_dom_N"/>
</dbReference>
<dbReference type="STRING" id="74348.SAMN04488523_10474"/>
<dbReference type="InterPro" id="IPR059000">
    <property type="entry name" value="ATPase_P-type_domA"/>
</dbReference>
<evidence type="ECO:0000256" key="3">
    <source>
        <dbReference type="ARBA" id="ARBA00022448"/>
    </source>
</evidence>
<evidence type="ECO:0000256" key="14">
    <source>
        <dbReference type="ARBA" id="ARBA00023136"/>
    </source>
</evidence>
<dbReference type="PROSITE" id="PS00154">
    <property type="entry name" value="ATPASE_E1_E2"/>
    <property type="match status" value="1"/>
</dbReference>
<sequence>MSGIGTHPQTCSGDQLQVSSREWREAEARAGVRLLANGQGHCVLSIPDLRCGGCVAKIERTLNARADVVTARVNLTLKQAVVTFADADTDPTCVISALALLGYPAIPADVAQQDEDDTDDVGRGLLRAIAVAGFGAMNIMLLSVAVWSGAAGETRDTFHLISALIAIPVVAYAGQPFFRSAFQALRMGRLNMDVPIAVAVVLALALSLVETMRGGEQAFFDAAVTLLFFLLSGRYLDHLMRERARSAVSGLARLSPRGAMLRQPDGTLTYMPLSSITPGAIITIGLDERVPVDVRIISGSTDLDRSLVTGEAMPVPAGFGDTLEAGTLNLTGVVEAEVLRSADGSFLAQMMRMQSEAETGRGTYVRIADRAAQLYAPVVHLLSLATFVGWFLATGEWHTAIFIAISVLIITCPCALGLAVPVAHVVASGRLMRMGILMKDGSALERLAEIDRVVFDKTGTLTMGTAAIGCGPGDPALRTAAKALALKTVHPAARAIAMSIAEQPCQLDDAIEVPGFGIAGCVGGRAVRLGRADWVADICLQAKGKASPVCAFADGPAMSFDLIETLRPGAVDAISSFAEAGIPVAMLSGDIAARANSIANQLDIADVRSDETPADKIAALNVLRDAGHRALMVGDGLNDAAALAAAHVSMAPSSASDAGRTAADFIFLRDGLDAVTAAWHMARATARIVRQNFALAITYNCIAIPLAMAGLVTPLIAALAMSGSSLLVIGNALRLNRAAKPRPMPMPRAGGMEVPA</sequence>
<protein>
    <submittedName>
        <fullName evidence="17">Cu2+-exporting ATPase</fullName>
    </submittedName>
</protein>
<dbReference type="NCBIfam" id="TIGR01494">
    <property type="entry name" value="ATPase_P-type"/>
    <property type="match status" value="1"/>
</dbReference>
<keyword evidence="12 15" id="KW-1133">Transmembrane helix</keyword>
<dbReference type="CDD" id="cd00371">
    <property type="entry name" value="HMA"/>
    <property type="match status" value="1"/>
</dbReference>
<keyword evidence="10" id="KW-0460">Magnesium</keyword>
<evidence type="ECO:0000256" key="6">
    <source>
        <dbReference type="ARBA" id="ARBA00022692"/>
    </source>
</evidence>
<dbReference type="Gene3D" id="3.40.50.1000">
    <property type="entry name" value="HAD superfamily/HAD-like"/>
    <property type="match status" value="1"/>
</dbReference>
<dbReference type="EMBL" id="FOMW01000004">
    <property type="protein sequence ID" value="SFD96845.1"/>
    <property type="molecule type" value="Genomic_DNA"/>
</dbReference>
<dbReference type="InterPro" id="IPR008250">
    <property type="entry name" value="ATPase_P-typ_transduc_dom_A_sf"/>
</dbReference>
<dbReference type="InterPro" id="IPR001757">
    <property type="entry name" value="P_typ_ATPase"/>
</dbReference>
<keyword evidence="13" id="KW-0406">Ion transport</keyword>
<dbReference type="PANTHER" id="PTHR43520">
    <property type="entry name" value="ATP7, ISOFORM B"/>
    <property type="match status" value="1"/>
</dbReference>
<feature type="transmembrane region" description="Helical" evidence="15">
    <location>
        <begin position="399"/>
        <end position="427"/>
    </location>
</feature>
<dbReference type="NCBIfam" id="TIGR01525">
    <property type="entry name" value="ATPase-IB_hvy"/>
    <property type="match status" value="1"/>
</dbReference>
<keyword evidence="11" id="KW-1278">Translocase</keyword>
<dbReference type="GO" id="GO:0043682">
    <property type="term" value="F:P-type divalent copper transporter activity"/>
    <property type="evidence" value="ECO:0007669"/>
    <property type="project" value="TreeGrafter"/>
</dbReference>
<keyword evidence="9 15" id="KW-0067">ATP-binding</keyword>
<feature type="domain" description="HMA" evidence="16">
    <location>
        <begin position="40"/>
        <end position="106"/>
    </location>
</feature>
<dbReference type="NCBIfam" id="TIGR01512">
    <property type="entry name" value="ATPase-IB2_Cd"/>
    <property type="match status" value="1"/>
</dbReference>
<dbReference type="GO" id="GO:0005507">
    <property type="term" value="F:copper ion binding"/>
    <property type="evidence" value="ECO:0007669"/>
    <property type="project" value="TreeGrafter"/>
</dbReference>
<keyword evidence="7 15" id="KW-0479">Metal-binding</keyword>
<dbReference type="GO" id="GO:0005886">
    <property type="term" value="C:plasma membrane"/>
    <property type="evidence" value="ECO:0007669"/>
    <property type="project" value="UniProtKB-SubCell"/>
</dbReference>